<feature type="region of interest" description="Disordered" evidence="1">
    <location>
        <begin position="23"/>
        <end position="51"/>
    </location>
</feature>
<feature type="signal peptide" evidence="2">
    <location>
        <begin position="1"/>
        <end position="27"/>
    </location>
</feature>
<feature type="chain" id="PRO_5047177016" description="DUF3558 domain-containing protein" evidence="2">
    <location>
        <begin position="28"/>
        <end position="356"/>
    </location>
</feature>
<gene>
    <name evidence="3" type="ORF">PUW80_05355</name>
</gene>
<dbReference type="PROSITE" id="PS51257">
    <property type="entry name" value="PROKAR_LIPOPROTEIN"/>
    <property type="match status" value="1"/>
</dbReference>
<evidence type="ECO:0000256" key="1">
    <source>
        <dbReference type="SAM" id="MobiDB-lite"/>
    </source>
</evidence>
<dbReference type="RefSeq" id="WP_274264114.1">
    <property type="nucleotide sequence ID" value="NZ_JAQZCI010000001.1"/>
</dbReference>
<reference evidence="3 4" key="1">
    <citation type="submission" date="2023-02" db="EMBL/GenBank/DDBJ databases">
        <title>Study of novel species of the Microbacterium genus.</title>
        <authorList>
            <person name="Arroyo-Herrera I."/>
            <person name="Roman-Ponce B."/>
            <person name="Vasquez-Murrieta M.S."/>
        </authorList>
    </citation>
    <scope>NUCLEOTIDE SEQUENCE [LARGE SCALE GENOMIC DNA]</scope>
    <source>
        <strain evidence="3 4">NE1TT3</strain>
    </source>
</reference>
<sequence length="356" mass="37501">MPRRRLAVLTLALVGALTAGCATPAPVADTPTATPTLEVSPTPTPSETPDAGPVLAFDGDCAQMLTTDQRDAILGVGSRTAEEHAQQMEPDRPLPIRVDVAGTLGGLGCTWYAAEGADLPDGLRVLTVMVLPASSVPKEYAAKYSVAVCESNYGTSACRLGRTAGESWVSASVGDAVPEPPRELLASAIDAVAENLASTVGRARPITLTDQVWSIPDCESLGRDIRLDELIGPYVHGHWEGKAEPEDDLFRAAGVLAGCPLFTDPEHPDSEAWEFHYLTPYVAPGLAWQWDELRADAENSSRAVDVEGAADAFAVDQGYGASIVFATDGTNVVSLYSQNPDLAVQIVGRIMTSLSS</sequence>
<keyword evidence="4" id="KW-1185">Reference proteome</keyword>
<evidence type="ECO:0008006" key="5">
    <source>
        <dbReference type="Google" id="ProtNLM"/>
    </source>
</evidence>
<comment type="caution">
    <text evidence="3">The sequence shown here is derived from an EMBL/GenBank/DDBJ whole genome shotgun (WGS) entry which is preliminary data.</text>
</comment>
<evidence type="ECO:0000313" key="4">
    <source>
        <dbReference type="Proteomes" id="UP001218170"/>
    </source>
</evidence>
<accession>A0ABT5SI89</accession>
<organism evidence="3 4">
    <name type="scientific">Microbacterium thalli</name>
    <dbReference type="NCBI Taxonomy" id="3027921"/>
    <lineage>
        <taxon>Bacteria</taxon>
        <taxon>Bacillati</taxon>
        <taxon>Actinomycetota</taxon>
        <taxon>Actinomycetes</taxon>
        <taxon>Micrococcales</taxon>
        <taxon>Microbacteriaceae</taxon>
        <taxon>Microbacterium</taxon>
    </lineage>
</organism>
<keyword evidence="2" id="KW-0732">Signal</keyword>
<dbReference type="Proteomes" id="UP001218170">
    <property type="component" value="Unassembled WGS sequence"/>
</dbReference>
<evidence type="ECO:0000256" key="2">
    <source>
        <dbReference type="SAM" id="SignalP"/>
    </source>
</evidence>
<proteinExistence type="predicted"/>
<dbReference type="EMBL" id="JAQZCI010000001">
    <property type="protein sequence ID" value="MDD7961772.1"/>
    <property type="molecule type" value="Genomic_DNA"/>
</dbReference>
<evidence type="ECO:0000313" key="3">
    <source>
        <dbReference type="EMBL" id="MDD7961772.1"/>
    </source>
</evidence>
<name>A0ABT5SI89_9MICO</name>
<protein>
    <recommendedName>
        <fullName evidence="5">DUF3558 domain-containing protein</fullName>
    </recommendedName>
</protein>
<feature type="compositionally biased region" description="Low complexity" evidence="1">
    <location>
        <begin position="23"/>
        <end position="49"/>
    </location>
</feature>